<evidence type="ECO:0000313" key="2">
    <source>
        <dbReference type="EMBL" id="VFV43760.1"/>
    </source>
</evidence>
<protein>
    <submittedName>
        <fullName evidence="2">Uncharacterized protein</fullName>
    </submittedName>
</protein>
<feature type="region of interest" description="Disordered" evidence="1">
    <location>
        <begin position="1"/>
        <end position="20"/>
    </location>
</feature>
<reference evidence="2 3" key="1">
    <citation type="submission" date="2019-01" db="EMBL/GenBank/DDBJ databases">
        <authorList>
            <person name="Alioto T."/>
            <person name="Alioto T."/>
        </authorList>
    </citation>
    <scope>NUCLEOTIDE SEQUENCE [LARGE SCALE GENOMIC DNA]</scope>
</reference>
<evidence type="ECO:0000256" key="1">
    <source>
        <dbReference type="SAM" id="MobiDB-lite"/>
    </source>
</evidence>
<dbReference type="AlphaFoldDB" id="A0A485PDE9"/>
<accession>A0A485PDE9</accession>
<gene>
    <name evidence="2" type="ORF">LYPA_23C022423</name>
</gene>
<dbReference type="Proteomes" id="UP000386466">
    <property type="component" value="Unassembled WGS sequence"/>
</dbReference>
<name>A0A485PDE9_LYNPA</name>
<organism evidence="2 3">
    <name type="scientific">Lynx pardinus</name>
    <name type="common">Iberian lynx</name>
    <name type="synonym">Felis pardina</name>
    <dbReference type="NCBI Taxonomy" id="191816"/>
    <lineage>
        <taxon>Eukaryota</taxon>
        <taxon>Metazoa</taxon>
        <taxon>Chordata</taxon>
        <taxon>Craniata</taxon>
        <taxon>Vertebrata</taxon>
        <taxon>Euteleostomi</taxon>
        <taxon>Mammalia</taxon>
        <taxon>Eutheria</taxon>
        <taxon>Laurasiatheria</taxon>
        <taxon>Carnivora</taxon>
        <taxon>Feliformia</taxon>
        <taxon>Felidae</taxon>
        <taxon>Felinae</taxon>
        <taxon>Lynx</taxon>
    </lineage>
</organism>
<proteinExistence type="predicted"/>
<sequence>MPQLPKKAVHSPLGDNDGMDYGHDSLHDTKVVIDGVGHRDQAGGGTGGIADNLEGIVIFLMVHTITNMGTSTEGSEIMALLAPSFNTRSTPFDASGILLMEDRDGLSIDDKFPFLSLDCAFEYAMDGILLEHVDHVFEVSKGVIDGYNIHFSRVESSPDDEIWPNQFTPTFTIVSGDVLVLHQKMRLSVAWGGVQPFVFRSILN</sequence>
<keyword evidence="3" id="KW-1185">Reference proteome</keyword>
<evidence type="ECO:0000313" key="3">
    <source>
        <dbReference type="Proteomes" id="UP000386466"/>
    </source>
</evidence>
<dbReference type="EMBL" id="CAAGRJ010034404">
    <property type="protein sequence ID" value="VFV43760.1"/>
    <property type="molecule type" value="Genomic_DNA"/>
</dbReference>